<dbReference type="InterPro" id="IPR003760">
    <property type="entry name" value="PnrA-like"/>
</dbReference>
<evidence type="ECO:0000256" key="10">
    <source>
        <dbReference type="ARBA" id="ARBA00023180"/>
    </source>
</evidence>
<keyword evidence="16" id="KW-1185">Reference proteome</keyword>
<dbReference type="GO" id="GO:0004930">
    <property type="term" value="F:G protein-coupled receptor activity"/>
    <property type="evidence" value="ECO:0007669"/>
    <property type="project" value="InterPro"/>
</dbReference>
<feature type="transmembrane region" description="Helical" evidence="12">
    <location>
        <begin position="1511"/>
        <end position="1537"/>
    </location>
</feature>
<evidence type="ECO:0000256" key="7">
    <source>
        <dbReference type="ARBA" id="ARBA00022989"/>
    </source>
</evidence>
<evidence type="ECO:0000256" key="12">
    <source>
        <dbReference type="SAM" id="Phobius"/>
    </source>
</evidence>
<accession>A0AB34J714</accession>
<keyword evidence="11" id="KW-0449">Lipoprotein</keyword>
<dbReference type="Pfam" id="PF24681">
    <property type="entry name" value="Kelch_KLHDC2_KLHL20_DRC7"/>
    <property type="match status" value="1"/>
</dbReference>
<dbReference type="InterPro" id="IPR013783">
    <property type="entry name" value="Ig-like_fold"/>
</dbReference>
<dbReference type="InterPro" id="IPR003961">
    <property type="entry name" value="FN3_dom"/>
</dbReference>
<comment type="subcellular location">
    <subcellularLocation>
        <location evidence="2">Cell membrane</location>
        <topology evidence="2">Lipid-anchor</topology>
    </subcellularLocation>
    <subcellularLocation>
        <location evidence="1">Membrane</location>
        <topology evidence="1">Multi-pass membrane protein</topology>
    </subcellularLocation>
</comment>
<dbReference type="Gene3D" id="3.40.50.2300">
    <property type="match status" value="5"/>
</dbReference>
<dbReference type="Pfam" id="PF02608">
    <property type="entry name" value="Bmp"/>
    <property type="match status" value="1"/>
</dbReference>
<keyword evidence="4" id="KW-1003">Cell membrane</keyword>
<dbReference type="SUPFAM" id="SSF117281">
    <property type="entry name" value="Kelch motif"/>
    <property type="match status" value="2"/>
</dbReference>
<name>A0AB34J714_PRYPA</name>
<dbReference type="EMBL" id="JBGBPQ010000012">
    <property type="protein sequence ID" value="KAL1515069.1"/>
    <property type="molecule type" value="Genomic_DNA"/>
</dbReference>
<reference evidence="15 16" key="1">
    <citation type="journal article" date="2024" name="Science">
        <title>Giant polyketide synthase enzymes in the biosynthesis of giant marine polyether toxins.</title>
        <authorList>
            <person name="Fallon T.R."/>
            <person name="Shende V.V."/>
            <person name="Wierzbicki I.H."/>
            <person name="Pendleton A.L."/>
            <person name="Watervoot N.F."/>
            <person name="Auber R.P."/>
            <person name="Gonzalez D.J."/>
            <person name="Wisecaver J.H."/>
            <person name="Moore B.S."/>
        </authorList>
    </citation>
    <scope>NUCLEOTIDE SEQUENCE [LARGE SCALE GENOMIC DNA]</scope>
    <source>
        <strain evidence="15 16">12B1</strain>
    </source>
</reference>
<evidence type="ECO:0000256" key="11">
    <source>
        <dbReference type="ARBA" id="ARBA00023288"/>
    </source>
</evidence>
<feature type="transmembrane region" description="Helical" evidence="12">
    <location>
        <begin position="1629"/>
        <end position="1648"/>
    </location>
</feature>
<evidence type="ECO:0000256" key="2">
    <source>
        <dbReference type="ARBA" id="ARBA00004193"/>
    </source>
</evidence>
<gene>
    <name evidence="15" type="ORF">AB1Y20_004134</name>
</gene>
<dbReference type="InterPro" id="IPR000337">
    <property type="entry name" value="GPCR_3"/>
</dbReference>
<dbReference type="InterPro" id="IPR050957">
    <property type="entry name" value="BMP_lipoprotein"/>
</dbReference>
<sequence>MEHRLLGLLCGVLLAPHARAGPTCISDAGNTSSASACGCSNSSLPRLAFVSCSGSILDSGFKEMATRGIAQAAANGSACVQLMVTNPHEDDCSVEAMLELGALLPGFAAVYTADFALSQAMPQVAAAYPSSNFASVDLAFKSDLPNLQGILFAEEQAAYLAGYLAGLVTQAGVLGTVLGAEIPPVIRYANGFANGVRDACGTVGKSCITIHKYVPSFYDLERGWRVATLLAARGADVIFEAGGPMGTCGVAGASQLPHVRAVVGVDVDRYVQSDACPLGRVNASKVITSAAKRVDQAVGLAGTFTPGDKIFSASNGAIGITPCHEACGMVLGCGGASCHEAGAGGTVASAHHFVLSTIFPAFASGDTILANTQVDAATGSIVHDYGAPNEHTRLEPRSTAVWAQLGGVGVGAALSGHTAVALVPADSFGPEIGGRAKIVVFGGQSAAGLSNEVLVFIPDDITYSFLEDTNGTCGVPQPRAHHSVVLDASLVMWVFFGRTAAGEVDDVWSIDLRSPRSVWVKHAPTGADGGRLPAARAGHTTCLLDGRVLLFGGLSGAATLDDLWQLDLATRVWTEMQTATRPPARADHTATALLGKMYVVFGLDSHRTALGDMWAFSFSDGWEQIEPSPEARAPSARWSHAAVVWHTPHDGPVLAISGGQSGAVLNSDIHTFTPATAGWSQQLAYGAHLRSHSTHAVVSLGTRLFLVGGIVQEGAGAPERTSDVYVHNSDAALDPPTLARATAASITIRWVPSSSYTRSEVSIACSASIISSYKLQLVSPGSFTNLYLGEETSFILEGLSSGTTYGFRVRGEGGWGHTGWSAVSYLNTSRVEEPQTLPVFRLGVLLPLFASADSAYAPFSWSPVAAVLKAVRELNNKSDGVFDAILPETQLHVAYLDSKCDPALALQGALQLTRTSFGGEGVSAIIGAGCSDAAASAAQVAEGSRIPIISPSATSALLSNGRQYPFFLRTCPSDAFAGEGIVRVLTSYLGYRRVALVHSTDSFGNAGANAIYDAAHAHGLQVAFTRRFTKDASDFSAQQRDLKQSGLRVVVLFCTPTDAGHFLRSAYANEALGGAGYLWFLPTIGADLWADEVLASDLPLREKVLRGAFGLNPNSQPGDSAVYRAYASRPTRVACDLQADDDDHLIWFQDHDGSNSTPPACAWELTDHDSNYDTFAFDAVVSLALALHHMLYTQNRTQVFGEQLLDTLIRHVRFDGASGLVDFYDASSDPEREFHGDRRVGVQYKLVNYVDAARAKAEVGAWTPCGDEAGACSWAVQWDEREGVPPTFSTADNTPPPESAEVVCTRAGEVLDHAGRCVCDDGYEVDERLGHCDRCEVGQHSRRATHNTSGSAGCTLCADGYYRRSPHAAASECEPCAGIYGVTCRDNATIETLDVWRGHWRLSPYSLNVVKCASSQDGGTLSPCAGGADAGVDGGGYCRPEFKGPRCELCTSETEYFANGKCVGCPDPHGRIWLAFGLVLIIPALFIALFEAITHFMPRTWFKLKSFLVNLLARLSALAVIPKLKLAIAFLQTVWLIPGVFDLELPEFYYHWLQWVEIFRFDWADWLFPASCYGEGFRSHLLLQSCLPFALMASAIVAYLASIVGRLLVHGRRWHPPWRSSLLGTVPPLLFCAFCLTPITSTAIFATWTCETYDVNSISSPQVQRRFLRDDPSIVCEESDQDYSRVVPLAYGLVAVWPVGMPLLFSAVLLMCRASIRLGQTTRLVRVTAFLHREYDKAFYWWEVIFLLQRIVLVGFVQWIVHPTHRLLFAFVVALAYLIILLLAKPYKRTDVCIIAYSSQAATAIILLMAGYIHQFTSLEDISETTGTDLLYVFGFESKDSLVAGTMILMLTFVGSLDQVGNIKNVLIRMMPGCKIFLDVDDLEEIGELANYVEASQSMLIFLSKGYFSSNNCLEELDSAMCAMVPLILVHETDASRGAAPLDVLRSECPRPLFDDRKEIIPWHRMAEFQLFSLKKIAEHMLHATPLYINSPKPTLYVPGELTTQPLTFRRQAKVHLSSHNPGVQDIINELDARYGLRSLDIKTFTSDTSCARAFAQSPPASVPKTLRREFFLLHLKRDTFVGPEGVALAEDVRALRAQGVELVLTHENDVDRGGCPFSRLFEITPDDLIKTGLYKKIAIPFHAHPCRAVSIALLAKALGAGTSGRAWFFEKNSGRRKKQVFTARRKQQVKYFGVSVSPWHCAGL</sequence>
<dbReference type="Pfam" id="PF01094">
    <property type="entry name" value="ANF_receptor"/>
    <property type="match status" value="1"/>
</dbReference>
<feature type="transmembrane region" description="Helical" evidence="12">
    <location>
        <begin position="1587"/>
        <end position="1609"/>
    </location>
</feature>
<dbReference type="PANTHER" id="PTHR34296:SF2">
    <property type="entry name" value="ABC TRANSPORTER GUANOSINE-BINDING PROTEIN NUPN"/>
    <property type="match status" value="1"/>
</dbReference>
<evidence type="ECO:0000313" key="16">
    <source>
        <dbReference type="Proteomes" id="UP001515480"/>
    </source>
</evidence>
<feature type="transmembrane region" description="Helical" evidence="12">
    <location>
        <begin position="1791"/>
        <end position="1813"/>
    </location>
</feature>
<feature type="transmembrane region" description="Helical" evidence="12">
    <location>
        <begin position="1739"/>
        <end position="1761"/>
    </location>
</feature>
<feature type="signal peptide" evidence="13">
    <location>
        <begin position="1"/>
        <end position="20"/>
    </location>
</feature>
<dbReference type="PANTHER" id="PTHR34296">
    <property type="entry name" value="TRANSCRIPTIONAL ACTIVATOR PROTEIN MED"/>
    <property type="match status" value="1"/>
</dbReference>
<dbReference type="CDD" id="cd06354">
    <property type="entry name" value="PBP1_PrnA-like"/>
    <property type="match status" value="1"/>
</dbReference>
<dbReference type="SUPFAM" id="SSF52200">
    <property type="entry name" value="Toll/Interleukin receptor TIR domain"/>
    <property type="match status" value="1"/>
</dbReference>
<dbReference type="SUPFAM" id="SSF53822">
    <property type="entry name" value="Periplasmic binding protein-like I"/>
    <property type="match status" value="1"/>
</dbReference>
<evidence type="ECO:0000313" key="15">
    <source>
        <dbReference type="EMBL" id="KAL1515069.1"/>
    </source>
</evidence>
<evidence type="ECO:0000256" key="8">
    <source>
        <dbReference type="ARBA" id="ARBA00023136"/>
    </source>
</evidence>
<keyword evidence="8 12" id="KW-0472">Membrane</keyword>
<comment type="similarity">
    <text evidence="3">Belongs to the BMP lipoprotein family.</text>
</comment>
<evidence type="ECO:0000259" key="14">
    <source>
        <dbReference type="PROSITE" id="PS50853"/>
    </source>
</evidence>
<evidence type="ECO:0000256" key="5">
    <source>
        <dbReference type="ARBA" id="ARBA00022692"/>
    </source>
</evidence>
<dbReference type="SMART" id="SM00060">
    <property type="entry name" value="FN3"/>
    <property type="match status" value="1"/>
</dbReference>
<dbReference type="InterPro" id="IPR028082">
    <property type="entry name" value="Peripla_BP_I"/>
</dbReference>
<evidence type="ECO:0000256" key="6">
    <source>
        <dbReference type="ARBA" id="ARBA00022729"/>
    </source>
</evidence>
<dbReference type="CDD" id="cd00063">
    <property type="entry name" value="FN3"/>
    <property type="match status" value="1"/>
</dbReference>
<evidence type="ECO:0000256" key="1">
    <source>
        <dbReference type="ARBA" id="ARBA00004141"/>
    </source>
</evidence>
<comment type="caution">
    <text evidence="15">The sequence shown here is derived from an EMBL/GenBank/DDBJ whole genome shotgun (WGS) entry which is preliminary data.</text>
</comment>
<dbReference type="SUPFAM" id="SSF49265">
    <property type="entry name" value="Fibronectin type III"/>
    <property type="match status" value="1"/>
</dbReference>
<feature type="transmembrane region" description="Helical" evidence="12">
    <location>
        <begin position="1767"/>
        <end position="1784"/>
    </location>
</feature>
<dbReference type="Proteomes" id="UP001515480">
    <property type="component" value="Unassembled WGS sequence"/>
</dbReference>
<feature type="domain" description="Fibronectin type-III" evidence="14">
    <location>
        <begin position="732"/>
        <end position="831"/>
    </location>
</feature>
<keyword evidence="6 13" id="KW-0732">Signal</keyword>
<organism evidence="15 16">
    <name type="scientific">Prymnesium parvum</name>
    <name type="common">Toxic golden alga</name>
    <dbReference type="NCBI Taxonomy" id="97485"/>
    <lineage>
        <taxon>Eukaryota</taxon>
        <taxon>Haptista</taxon>
        <taxon>Haptophyta</taxon>
        <taxon>Prymnesiophyceae</taxon>
        <taxon>Prymnesiales</taxon>
        <taxon>Prymnesiaceae</taxon>
        <taxon>Prymnesium</taxon>
    </lineage>
</organism>
<dbReference type="PRINTS" id="PR00248">
    <property type="entry name" value="GPCRMGR"/>
</dbReference>
<dbReference type="InterPro" id="IPR001828">
    <property type="entry name" value="ANF_lig-bd_rcpt"/>
</dbReference>
<protein>
    <recommendedName>
        <fullName evidence="14">Fibronectin type-III domain-containing protein</fullName>
    </recommendedName>
</protein>
<feature type="transmembrane region" description="Helical" evidence="12">
    <location>
        <begin position="1689"/>
        <end position="1712"/>
    </location>
</feature>
<dbReference type="InterPro" id="IPR036116">
    <property type="entry name" value="FN3_sf"/>
</dbReference>
<feature type="chain" id="PRO_5044313830" description="Fibronectin type-III domain-containing protein" evidence="13">
    <location>
        <begin position="21"/>
        <end position="2205"/>
    </location>
</feature>
<evidence type="ECO:0000256" key="9">
    <source>
        <dbReference type="ARBA" id="ARBA00023170"/>
    </source>
</evidence>
<proteinExistence type="inferred from homology"/>
<dbReference type="PROSITE" id="PS50853">
    <property type="entry name" value="FN3"/>
    <property type="match status" value="1"/>
</dbReference>
<keyword evidence="10" id="KW-0325">Glycoprotein</keyword>
<dbReference type="InterPro" id="IPR035897">
    <property type="entry name" value="Toll_tir_struct_dom_sf"/>
</dbReference>
<dbReference type="GO" id="GO:0005886">
    <property type="term" value="C:plasma membrane"/>
    <property type="evidence" value="ECO:0007669"/>
    <property type="project" value="UniProtKB-SubCell"/>
</dbReference>
<keyword evidence="5 12" id="KW-0812">Transmembrane</keyword>
<dbReference type="Gene3D" id="2.120.10.80">
    <property type="entry name" value="Kelch-type beta propeller"/>
    <property type="match status" value="2"/>
</dbReference>
<dbReference type="Gene3D" id="2.60.40.10">
    <property type="entry name" value="Immunoglobulins"/>
    <property type="match status" value="1"/>
</dbReference>
<dbReference type="InterPro" id="IPR015915">
    <property type="entry name" value="Kelch-typ_b-propeller"/>
</dbReference>
<evidence type="ECO:0000256" key="4">
    <source>
        <dbReference type="ARBA" id="ARBA00022475"/>
    </source>
</evidence>
<evidence type="ECO:0000256" key="13">
    <source>
        <dbReference type="SAM" id="SignalP"/>
    </source>
</evidence>
<evidence type="ECO:0000256" key="3">
    <source>
        <dbReference type="ARBA" id="ARBA00008610"/>
    </source>
</evidence>
<keyword evidence="9" id="KW-0675">Receptor</keyword>
<keyword evidence="7 12" id="KW-1133">Transmembrane helix</keyword>
<feature type="transmembrane region" description="Helical" evidence="12">
    <location>
        <begin position="1472"/>
        <end position="1490"/>
    </location>
</feature>